<keyword evidence="1" id="KW-0472">Membrane</keyword>
<accession>A0A6L5QNY3</accession>
<protein>
    <recommendedName>
        <fullName evidence="4">Glycosyltransferase RgtA/B/C/D-like domain-containing protein</fullName>
    </recommendedName>
</protein>
<keyword evidence="1" id="KW-1133">Transmembrane helix</keyword>
<dbReference type="RefSeq" id="WP_154387911.1">
    <property type="nucleotide sequence ID" value="NZ_WKJM01000037.1"/>
</dbReference>
<feature type="transmembrane region" description="Helical" evidence="1">
    <location>
        <begin position="163"/>
        <end position="179"/>
    </location>
</feature>
<feature type="transmembrane region" description="Helical" evidence="1">
    <location>
        <begin position="133"/>
        <end position="156"/>
    </location>
</feature>
<proteinExistence type="predicted"/>
<name>A0A6L5QNY3_9BURK</name>
<organism evidence="2 3">
    <name type="scientific">Duganella alba</name>
    <dbReference type="NCBI Taxonomy" id="2666081"/>
    <lineage>
        <taxon>Bacteria</taxon>
        <taxon>Pseudomonadati</taxon>
        <taxon>Pseudomonadota</taxon>
        <taxon>Betaproteobacteria</taxon>
        <taxon>Burkholderiales</taxon>
        <taxon>Oxalobacteraceae</taxon>
        <taxon>Telluria group</taxon>
        <taxon>Duganella</taxon>
    </lineage>
</organism>
<evidence type="ECO:0000313" key="2">
    <source>
        <dbReference type="EMBL" id="MRX11563.1"/>
    </source>
</evidence>
<comment type="caution">
    <text evidence="2">The sequence shown here is derived from an EMBL/GenBank/DDBJ whole genome shotgun (WGS) entry which is preliminary data.</text>
</comment>
<feature type="transmembrane region" description="Helical" evidence="1">
    <location>
        <begin position="383"/>
        <end position="401"/>
    </location>
</feature>
<evidence type="ECO:0008006" key="4">
    <source>
        <dbReference type="Google" id="ProtNLM"/>
    </source>
</evidence>
<keyword evidence="1" id="KW-0812">Transmembrane</keyword>
<evidence type="ECO:0000256" key="1">
    <source>
        <dbReference type="SAM" id="Phobius"/>
    </source>
</evidence>
<sequence>MSIEKIKLAAAWLLLAGAATLLRFKTELQSDSLFLDSLFTDLFAHGGRWAEWKFIQAPAFLPDMLLYLLAYPLLPDAASRIFFVSFAQVLLLAGAILWCARQIYPQLSRAAQTTLLLLLAFVTLAAARSNMWLYFYSTNNHLGATLLGLVGVGLLLRQLNRPSRAGAALLIALIAAAQVSTKLFVLSFVAPLLVLLALALVALPRRQDWARRHRASAWRLLGLVFAAELLAAALGALLIRNNPAEGHRSVSPDTVANAIKLFLQATGAAFSPDNHWTQALAILLLLLLLYLGAALLRQLELAPDRDSLALRWPRLGGTLGWRYGAAAAMLAVGLPLNVFGSLLSAGFVDLSAYRYFTFPLTLAVMMAVILLDHRYRQRAAPWHGAALLLAAGVLAGGVHAARHRTPHADPASLVAGCLTAIEADGFRLQAGVGDYWNGAAVSYYLPRHNPVLVTLNDAAPLFWVSTLGPLLHPEHYPAHQHSNFALLRNADAGGQFDYTAATIGKLLPPPSRVQACPAAQMQIWLYDGPELDATVARIKADYLARRAARKR</sequence>
<dbReference type="AlphaFoldDB" id="A0A6L5QNY3"/>
<dbReference type="Proteomes" id="UP000481037">
    <property type="component" value="Unassembled WGS sequence"/>
</dbReference>
<feature type="transmembrane region" description="Helical" evidence="1">
    <location>
        <begin position="279"/>
        <end position="299"/>
    </location>
</feature>
<gene>
    <name evidence="2" type="ORF">GJ697_27425</name>
</gene>
<evidence type="ECO:0000313" key="3">
    <source>
        <dbReference type="Proteomes" id="UP000481037"/>
    </source>
</evidence>
<keyword evidence="3" id="KW-1185">Reference proteome</keyword>
<feature type="transmembrane region" description="Helical" evidence="1">
    <location>
        <begin position="110"/>
        <end position="127"/>
    </location>
</feature>
<feature type="transmembrane region" description="Helical" evidence="1">
    <location>
        <begin position="185"/>
        <end position="204"/>
    </location>
</feature>
<feature type="transmembrane region" description="Helical" evidence="1">
    <location>
        <begin position="352"/>
        <end position="371"/>
    </location>
</feature>
<dbReference type="EMBL" id="WKJM01000037">
    <property type="protein sequence ID" value="MRX11563.1"/>
    <property type="molecule type" value="Genomic_DNA"/>
</dbReference>
<reference evidence="2 3" key="1">
    <citation type="submission" date="2019-11" db="EMBL/GenBank/DDBJ databases">
        <title>Novel species isolated from a subtropical stream in China.</title>
        <authorList>
            <person name="Lu H."/>
        </authorList>
    </citation>
    <scope>NUCLEOTIDE SEQUENCE [LARGE SCALE GENOMIC DNA]</scope>
    <source>
        <strain evidence="2 3">FT25W</strain>
    </source>
</reference>
<feature type="transmembrane region" description="Helical" evidence="1">
    <location>
        <begin position="77"/>
        <end position="98"/>
    </location>
</feature>
<feature type="transmembrane region" description="Helical" evidence="1">
    <location>
        <begin position="216"/>
        <end position="239"/>
    </location>
</feature>
<feature type="transmembrane region" description="Helical" evidence="1">
    <location>
        <begin position="320"/>
        <end position="340"/>
    </location>
</feature>